<protein>
    <submittedName>
        <fullName evidence="1">Uncharacterized protein</fullName>
    </submittedName>
</protein>
<dbReference type="AlphaFoldDB" id="A0A6C0BBA0"/>
<evidence type="ECO:0000313" key="1">
    <source>
        <dbReference type="EMBL" id="QHS88733.1"/>
    </source>
</evidence>
<organism evidence="1">
    <name type="scientific">viral metagenome</name>
    <dbReference type="NCBI Taxonomy" id="1070528"/>
    <lineage>
        <taxon>unclassified sequences</taxon>
        <taxon>metagenomes</taxon>
        <taxon>organismal metagenomes</taxon>
    </lineage>
</organism>
<accession>A0A6C0BBA0</accession>
<reference evidence="1" key="1">
    <citation type="journal article" date="2020" name="Nature">
        <title>Giant virus diversity and host interactions through global metagenomics.</title>
        <authorList>
            <person name="Schulz F."/>
            <person name="Roux S."/>
            <person name="Paez-Espino D."/>
            <person name="Jungbluth S."/>
            <person name="Walsh D.A."/>
            <person name="Denef V.J."/>
            <person name="McMahon K.D."/>
            <person name="Konstantinidis K.T."/>
            <person name="Eloe-Fadrosh E.A."/>
            <person name="Kyrpides N.C."/>
            <person name="Woyke T."/>
        </authorList>
    </citation>
    <scope>NUCLEOTIDE SEQUENCE</scope>
    <source>
        <strain evidence="1">GVMAG-M-3300010158-59</strain>
    </source>
</reference>
<dbReference type="EMBL" id="MN739102">
    <property type="protein sequence ID" value="QHS88733.1"/>
    <property type="molecule type" value="Genomic_DNA"/>
</dbReference>
<name>A0A6C0BBA0_9ZZZZ</name>
<sequence length="142" mass="17181">MYNKDFVCTYPYYNEVLLKYCPTQLEPDFMKEYVDAYSTDDLSDCLYKANFLESFCLTEYHEEMINQELDILYKLFLTNDRFKECMKKLANKYISEDLYTGFMLLFSYDYFFLTHVCVCEFLKTSEMPSLSKLEEYIKNTLK</sequence>
<proteinExistence type="predicted"/>